<dbReference type="EMBL" id="CP130319">
    <property type="protein sequence ID" value="WNR43015.1"/>
    <property type="molecule type" value="Genomic_DNA"/>
</dbReference>
<sequence>MSNIKNQLFIYEDESIEGYMFRSACSNYVTLDKIKEHVSLYFKKGVGDLKSALLLLNEENEFFYSRNSIYYIYHCGLLRYHISQKQKYSKFCPACLLEKSYHRIHWMIAPIIACRKHNLLLINYCASCFQLTTFTDVTINKCSKCKRELSLCKSKCINVMNRDSSMLMFDNIRYESEVWKGLVLTDFYLVLKRLRWFLNYHSKGEIGFTDLTYDEGKDNKFWFIGDENCFRWNILQAYELADDWPNNILKIYCPSDLEVLAGYIMGFGKVNLFFREFIKQIQQ</sequence>
<gene>
    <name evidence="2" type="ORF">MJB10_18075</name>
</gene>
<name>A0AA96LQI9_9BACL</name>
<dbReference type="Proteomes" id="UP001304650">
    <property type="component" value="Chromosome"/>
</dbReference>
<feature type="domain" description="TniQ" evidence="1">
    <location>
        <begin position="11"/>
        <end position="121"/>
    </location>
</feature>
<accession>A0AA96LQI9</accession>
<dbReference type="AlphaFoldDB" id="A0AA96LQI9"/>
<evidence type="ECO:0000313" key="2">
    <source>
        <dbReference type="EMBL" id="WNR43015.1"/>
    </source>
</evidence>
<reference evidence="2" key="1">
    <citation type="submission" date="2022-02" db="EMBL/GenBank/DDBJ databases">
        <title>Paenibacillus sp. MBLB1832 Whole Genome Shotgun Sequencing.</title>
        <authorList>
            <person name="Hwang C.Y."/>
            <person name="Cho E.-S."/>
            <person name="Seo M.-J."/>
        </authorList>
    </citation>
    <scope>NUCLEOTIDE SEQUENCE</scope>
    <source>
        <strain evidence="2">MBLB1832</strain>
    </source>
</reference>
<evidence type="ECO:0000259" key="1">
    <source>
        <dbReference type="Pfam" id="PF06527"/>
    </source>
</evidence>
<dbReference type="KEGG" id="proo:MJB10_18075"/>
<keyword evidence="3" id="KW-1185">Reference proteome</keyword>
<evidence type="ECO:0000313" key="3">
    <source>
        <dbReference type="Proteomes" id="UP001304650"/>
    </source>
</evidence>
<dbReference type="InterPro" id="IPR009492">
    <property type="entry name" value="TniQ"/>
</dbReference>
<organism evidence="2 3">
    <name type="scientific">Paenibacillus roseopurpureus</name>
    <dbReference type="NCBI Taxonomy" id="2918901"/>
    <lineage>
        <taxon>Bacteria</taxon>
        <taxon>Bacillati</taxon>
        <taxon>Bacillota</taxon>
        <taxon>Bacilli</taxon>
        <taxon>Bacillales</taxon>
        <taxon>Paenibacillaceae</taxon>
        <taxon>Paenibacillus</taxon>
    </lineage>
</organism>
<dbReference type="Pfam" id="PF06527">
    <property type="entry name" value="TniQ"/>
    <property type="match status" value="1"/>
</dbReference>
<dbReference type="RefSeq" id="WP_314796927.1">
    <property type="nucleotide sequence ID" value="NZ_CP130319.1"/>
</dbReference>
<protein>
    <submittedName>
        <fullName evidence="2">TniQ family protein</fullName>
    </submittedName>
</protein>
<proteinExistence type="predicted"/>